<dbReference type="InterPro" id="IPR032828">
    <property type="entry name" value="PolyA_RNA-bd"/>
</dbReference>
<keyword evidence="10 11" id="KW-0694">RNA-binding</keyword>
<evidence type="ECO:0000259" key="13">
    <source>
        <dbReference type="Pfam" id="PF01743"/>
    </source>
</evidence>
<dbReference type="Proteomes" id="UP000006346">
    <property type="component" value="Chromosome"/>
</dbReference>
<dbReference type="SUPFAM" id="SSF81301">
    <property type="entry name" value="Nucleotidyltransferase"/>
    <property type="match status" value="1"/>
</dbReference>
<dbReference type="AlphaFoldDB" id="G7WIP3"/>
<comment type="cofactor">
    <cofactor evidence="1">
        <name>Mg(2+)</name>
        <dbReference type="ChEBI" id="CHEBI:18420"/>
    </cofactor>
</comment>
<dbReference type="InterPro" id="IPR043519">
    <property type="entry name" value="NT_sf"/>
</dbReference>
<evidence type="ECO:0000313" key="15">
    <source>
        <dbReference type="EMBL" id="AET69117.1"/>
    </source>
</evidence>
<evidence type="ECO:0000256" key="10">
    <source>
        <dbReference type="ARBA" id="ARBA00022884"/>
    </source>
</evidence>
<keyword evidence="7" id="KW-0692">RNA repair</keyword>
<comment type="similarity">
    <text evidence="11">Belongs to the tRNA nucleotidyltransferase/poly(A) polymerase family.</text>
</comment>
<dbReference type="Gene3D" id="1.10.3090.10">
    <property type="entry name" value="cca-adding enzyme, domain 2"/>
    <property type="match status" value="1"/>
</dbReference>
<dbReference type="OrthoDB" id="9805698at2"/>
<keyword evidence="5" id="KW-0479">Metal-binding</keyword>
<evidence type="ECO:0000256" key="2">
    <source>
        <dbReference type="ARBA" id="ARBA00022679"/>
    </source>
</evidence>
<dbReference type="eggNOG" id="COG0617">
    <property type="taxonomic scope" value="Bacteria"/>
</dbReference>
<keyword evidence="6" id="KW-0547">Nucleotide-binding</keyword>
<dbReference type="STRING" id="768706.Desor_3639"/>
<accession>G7WIP3</accession>
<dbReference type="PATRIC" id="fig|768706.3.peg.3673"/>
<sequence>MIGTPFQQDVLRRLSTLGPVYIVGGAVRDVQLGIPLKDVDAVTAIPFHQIEKNLSDWGYTPHVIGDHQPTISLFRDKARIDISLLAGNVEADALRRDFTINAIYQDVRTGEIKDPLEGLQALSQRMLRACGRAEERFQEDPLRILRLIRLAIRYDFLIEQDTWRAANENLTLLKSVALERVSEELGRILVLDQVDRALGLLDDLHYIEEYIPELYRLKGLEQNKFHTKDAWDHTRHVVKNAPPQVLLRLAALFHDLGKWETASRECHAWGTVTRTDEGYYLDKFQLFGKDIERWTNKEVEIHGGRLDNRQDTIVIKRIKPLKSRPEVPFQWVVNGKRHFLQHEKDSARLVKELLSRFRWSVVLPGGKKGEQELLYLVGHHMLGTLTFINEMRGERDNPKINGKARRFAWQVGWDGQYYKTQKVENLLDLWKADFLGGKQDAEKNLYRLDWIQREIRRESADLEERGRLLDWGFFERFACSKGLAGQHYGQFKEHVRKHVMLNTKNTLTDLRFLEQEYKFFSKLPLKNSLDPKARAASSTGVNPWHREAAKPTSQCGKA</sequence>
<evidence type="ECO:0000256" key="12">
    <source>
        <dbReference type="SAM" id="MobiDB-lite"/>
    </source>
</evidence>
<dbReference type="GO" id="GO:0046872">
    <property type="term" value="F:metal ion binding"/>
    <property type="evidence" value="ECO:0007669"/>
    <property type="project" value="UniProtKB-KW"/>
</dbReference>
<evidence type="ECO:0000256" key="4">
    <source>
        <dbReference type="ARBA" id="ARBA00022695"/>
    </source>
</evidence>
<feature type="domain" description="Poly A polymerase head" evidence="13">
    <location>
        <begin position="20"/>
        <end position="83"/>
    </location>
</feature>
<dbReference type="Gene3D" id="3.30.460.10">
    <property type="entry name" value="Beta Polymerase, domain 2"/>
    <property type="match status" value="1"/>
</dbReference>
<evidence type="ECO:0000256" key="11">
    <source>
        <dbReference type="RuleBase" id="RU003953"/>
    </source>
</evidence>
<dbReference type="InterPro" id="IPR050124">
    <property type="entry name" value="tRNA_CCA-adding_enzyme"/>
</dbReference>
<dbReference type="InterPro" id="IPR002646">
    <property type="entry name" value="PolA_pol_head_dom"/>
</dbReference>
<proteinExistence type="inferred from homology"/>
<gene>
    <name evidence="15" type="ordered locus">Desor_3639</name>
</gene>
<dbReference type="GO" id="GO:0008033">
    <property type="term" value="P:tRNA processing"/>
    <property type="evidence" value="ECO:0007669"/>
    <property type="project" value="UniProtKB-KW"/>
</dbReference>
<feature type="domain" description="tRNA nucleotidyltransferase/poly(A) polymerase RNA and SrmB- binding" evidence="14">
    <location>
        <begin position="155"/>
        <end position="214"/>
    </location>
</feature>
<keyword evidence="4" id="KW-0548">Nucleotidyltransferase</keyword>
<keyword evidence="8" id="KW-0067">ATP-binding</keyword>
<protein>
    <submittedName>
        <fullName evidence="15">tRNA nucleotidyltransferase/poly(A) polymerase</fullName>
    </submittedName>
</protein>
<dbReference type="SUPFAM" id="SSF81891">
    <property type="entry name" value="Poly A polymerase C-terminal region-like"/>
    <property type="match status" value="1"/>
</dbReference>
<evidence type="ECO:0000256" key="7">
    <source>
        <dbReference type="ARBA" id="ARBA00022800"/>
    </source>
</evidence>
<dbReference type="GO" id="GO:0042245">
    <property type="term" value="P:RNA repair"/>
    <property type="evidence" value="ECO:0007669"/>
    <property type="project" value="UniProtKB-KW"/>
</dbReference>
<keyword evidence="16" id="KW-1185">Reference proteome</keyword>
<keyword evidence="9" id="KW-0460">Magnesium</keyword>
<dbReference type="Pfam" id="PF01743">
    <property type="entry name" value="PolyA_pol"/>
    <property type="match status" value="2"/>
</dbReference>
<feature type="region of interest" description="Disordered" evidence="12">
    <location>
        <begin position="534"/>
        <end position="558"/>
    </location>
</feature>
<evidence type="ECO:0000259" key="14">
    <source>
        <dbReference type="Pfam" id="PF12627"/>
    </source>
</evidence>
<dbReference type="GO" id="GO:0005524">
    <property type="term" value="F:ATP binding"/>
    <property type="evidence" value="ECO:0007669"/>
    <property type="project" value="UniProtKB-KW"/>
</dbReference>
<dbReference type="PANTHER" id="PTHR47545:SF1">
    <property type="entry name" value="MULTIFUNCTIONAL CCA PROTEIN"/>
    <property type="match status" value="1"/>
</dbReference>
<keyword evidence="2 11" id="KW-0808">Transferase</keyword>
<dbReference type="RefSeq" id="WP_014185925.1">
    <property type="nucleotide sequence ID" value="NC_016584.1"/>
</dbReference>
<evidence type="ECO:0000256" key="8">
    <source>
        <dbReference type="ARBA" id="ARBA00022840"/>
    </source>
</evidence>
<evidence type="ECO:0000256" key="3">
    <source>
        <dbReference type="ARBA" id="ARBA00022694"/>
    </source>
</evidence>
<dbReference type="PANTHER" id="PTHR47545">
    <property type="entry name" value="MULTIFUNCTIONAL CCA PROTEIN"/>
    <property type="match status" value="1"/>
</dbReference>
<reference evidence="16" key="1">
    <citation type="submission" date="2011-11" db="EMBL/GenBank/DDBJ databases">
        <title>Complete sequence of Desulfosporosinus orientis DSM 765.</title>
        <authorList>
            <person name="Lucas S."/>
            <person name="Han J."/>
            <person name="Lapidus A."/>
            <person name="Cheng J.-F."/>
            <person name="Goodwin L."/>
            <person name="Pitluck S."/>
            <person name="Peters L."/>
            <person name="Ovchinnikova G."/>
            <person name="Teshima H."/>
            <person name="Detter J.C."/>
            <person name="Han C."/>
            <person name="Tapia R."/>
            <person name="Land M."/>
            <person name="Hauser L."/>
            <person name="Kyrpides N."/>
            <person name="Ivanova N."/>
            <person name="Pagani I."/>
            <person name="Pester M."/>
            <person name="Spring S."/>
            <person name="Ollivier B."/>
            <person name="Rattei T."/>
            <person name="Klenk H.-P."/>
            <person name="Wagner M."/>
            <person name="Loy A."/>
            <person name="Woyke T."/>
        </authorList>
    </citation>
    <scope>NUCLEOTIDE SEQUENCE [LARGE SCALE GENOMIC DNA]</scope>
    <source>
        <strain evidence="16">ATCC 19365 / DSM 765 / NCIMB 8382 / VKM B-1628</strain>
    </source>
</reference>
<organism evidence="15 16">
    <name type="scientific">Desulfosporosinus orientis (strain ATCC 19365 / DSM 765 / NCIMB 8382 / VKM B-1628 / Singapore I)</name>
    <name type="common">Desulfotomaculum orientis</name>
    <dbReference type="NCBI Taxonomy" id="768706"/>
    <lineage>
        <taxon>Bacteria</taxon>
        <taxon>Bacillati</taxon>
        <taxon>Bacillota</taxon>
        <taxon>Clostridia</taxon>
        <taxon>Eubacteriales</taxon>
        <taxon>Desulfitobacteriaceae</taxon>
        <taxon>Desulfosporosinus</taxon>
    </lineage>
</organism>
<evidence type="ECO:0000256" key="5">
    <source>
        <dbReference type="ARBA" id="ARBA00022723"/>
    </source>
</evidence>
<evidence type="ECO:0000256" key="9">
    <source>
        <dbReference type="ARBA" id="ARBA00022842"/>
    </source>
</evidence>
<dbReference type="KEGG" id="dor:Desor_3639"/>
<dbReference type="Pfam" id="PF12627">
    <property type="entry name" value="PolyA_pol_RNAbd"/>
    <property type="match status" value="1"/>
</dbReference>
<evidence type="ECO:0000313" key="16">
    <source>
        <dbReference type="Proteomes" id="UP000006346"/>
    </source>
</evidence>
<feature type="domain" description="Poly A polymerase head" evidence="13">
    <location>
        <begin position="88"/>
        <end position="128"/>
    </location>
</feature>
<name>G7WIP3_DESOD</name>
<evidence type="ECO:0000256" key="6">
    <source>
        <dbReference type="ARBA" id="ARBA00022741"/>
    </source>
</evidence>
<dbReference type="GO" id="GO:0003723">
    <property type="term" value="F:RNA binding"/>
    <property type="evidence" value="ECO:0007669"/>
    <property type="project" value="UniProtKB-KW"/>
</dbReference>
<evidence type="ECO:0000256" key="1">
    <source>
        <dbReference type="ARBA" id="ARBA00001946"/>
    </source>
</evidence>
<keyword evidence="3" id="KW-0819">tRNA processing</keyword>
<dbReference type="GO" id="GO:0016779">
    <property type="term" value="F:nucleotidyltransferase activity"/>
    <property type="evidence" value="ECO:0007669"/>
    <property type="project" value="UniProtKB-KW"/>
</dbReference>
<dbReference type="EMBL" id="CP003108">
    <property type="protein sequence ID" value="AET69117.1"/>
    <property type="molecule type" value="Genomic_DNA"/>
</dbReference>
<reference evidence="15 16" key="2">
    <citation type="journal article" date="2012" name="J. Bacteriol.">
        <title>Complete genome sequences of Desulfosporosinus orientis DSM765T, Desulfosporosinus youngiae DSM17734T, Desulfosporosinus meridiei DSM13257T, and Desulfosporosinus acidiphilus DSM22704T.</title>
        <authorList>
            <person name="Pester M."/>
            <person name="Brambilla E."/>
            <person name="Alazard D."/>
            <person name="Rattei T."/>
            <person name="Weinmaier T."/>
            <person name="Han J."/>
            <person name="Lucas S."/>
            <person name="Lapidus A."/>
            <person name="Cheng J.F."/>
            <person name="Goodwin L."/>
            <person name="Pitluck S."/>
            <person name="Peters L."/>
            <person name="Ovchinnikova G."/>
            <person name="Teshima H."/>
            <person name="Detter J.C."/>
            <person name="Han C.S."/>
            <person name="Tapia R."/>
            <person name="Land M.L."/>
            <person name="Hauser L."/>
            <person name="Kyrpides N.C."/>
            <person name="Ivanova N.N."/>
            <person name="Pagani I."/>
            <person name="Huntmann M."/>
            <person name="Wei C.L."/>
            <person name="Davenport K.W."/>
            <person name="Daligault H."/>
            <person name="Chain P.S."/>
            <person name="Chen A."/>
            <person name="Mavromatis K."/>
            <person name="Markowitz V."/>
            <person name="Szeto E."/>
            <person name="Mikhailova N."/>
            <person name="Pati A."/>
            <person name="Wagner M."/>
            <person name="Woyke T."/>
            <person name="Ollivier B."/>
            <person name="Klenk H.P."/>
            <person name="Spring S."/>
            <person name="Loy A."/>
        </authorList>
    </citation>
    <scope>NUCLEOTIDE SEQUENCE [LARGE SCALE GENOMIC DNA]</scope>
    <source>
        <strain evidence="16">ATCC 19365 / DSM 765 / NCIMB 8382 / VKM B-1628</strain>
    </source>
</reference>
<dbReference type="HOGENOM" id="CLU_015961_3_1_9"/>